<keyword evidence="1" id="KW-0460">Magnesium</keyword>
<keyword evidence="3" id="KW-1185">Reference proteome</keyword>
<comment type="similarity">
    <text evidence="1">Belongs to the terpene synthase family.</text>
</comment>
<dbReference type="PANTHER" id="PTHR35201:SF4">
    <property type="entry name" value="BETA-PINACENE SYNTHASE-RELATED"/>
    <property type="match status" value="1"/>
</dbReference>
<dbReference type="EC" id="4.2.3.-" evidence="1"/>
<name>A0ABT3IJF1_9BACT</name>
<proteinExistence type="inferred from homology"/>
<dbReference type="RefSeq" id="WP_264729588.1">
    <property type="nucleotide sequence ID" value="NZ_JAPDNR010000001.1"/>
</dbReference>
<dbReference type="SUPFAM" id="SSF48576">
    <property type="entry name" value="Terpenoid synthases"/>
    <property type="match status" value="1"/>
</dbReference>
<dbReference type="EMBL" id="JAPDNS010000001">
    <property type="protein sequence ID" value="MCW3484069.1"/>
    <property type="molecule type" value="Genomic_DNA"/>
</dbReference>
<keyword evidence="1" id="KW-0479">Metal-binding</keyword>
<dbReference type="InterPro" id="IPR008949">
    <property type="entry name" value="Isoprenoid_synthase_dom_sf"/>
</dbReference>
<organism evidence="2 3">
    <name type="scientific">Chitinophaga nivalis</name>
    <dbReference type="NCBI Taxonomy" id="2991709"/>
    <lineage>
        <taxon>Bacteria</taxon>
        <taxon>Pseudomonadati</taxon>
        <taxon>Bacteroidota</taxon>
        <taxon>Chitinophagia</taxon>
        <taxon>Chitinophagales</taxon>
        <taxon>Chitinophagaceae</taxon>
        <taxon>Chitinophaga</taxon>
    </lineage>
</organism>
<sequence>MSIVFPRFHYPSEGKANPFMEKINAQITQWINEYTCIADDLKKELKKAQFGYLSSRVFPNASYEQLTVGSRYFLWVFVHDDHWGPLPASELKPICDNLVDILNGKGRRPHANEIYQQLAIIREEALPYATPDWMKRFTADMKDYFDAMLTDAAYSYNATVTYPSLEEYLPLRDSICGARSTATMGELCSGTILPQAIFEHPYIQAIRQAMVRILGIRNDLSSAFKEKADREAMNILLVIQQERKCGFQEALDIACDLHAKALEELLRLCANVPDFGALTELIGKYVEQIKLQTEGHNAWYVYSHRYGVNENEQRHYNNPEILSVVL</sequence>
<keyword evidence="1" id="KW-0456">Lyase</keyword>
<protein>
    <recommendedName>
        <fullName evidence="1">Terpene synthase</fullName>
        <ecNumber evidence="1">4.2.3.-</ecNumber>
    </recommendedName>
</protein>
<dbReference type="InterPro" id="IPR034686">
    <property type="entry name" value="Terpene_cyclase-like_2"/>
</dbReference>
<dbReference type="PANTHER" id="PTHR35201">
    <property type="entry name" value="TERPENE SYNTHASE"/>
    <property type="match status" value="1"/>
</dbReference>
<comment type="cofactor">
    <cofactor evidence="1">
        <name>Mg(2+)</name>
        <dbReference type="ChEBI" id="CHEBI:18420"/>
    </cofactor>
</comment>
<gene>
    <name evidence="2" type="ORF">OL497_09205</name>
</gene>
<dbReference type="Gene3D" id="1.10.600.10">
    <property type="entry name" value="Farnesyl Diphosphate Synthase"/>
    <property type="match status" value="1"/>
</dbReference>
<accession>A0ABT3IJF1</accession>
<dbReference type="Pfam" id="PF19086">
    <property type="entry name" value="Terpene_syn_C_2"/>
    <property type="match status" value="1"/>
</dbReference>
<dbReference type="SFLD" id="SFLDS00005">
    <property type="entry name" value="Isoprenoid_Synthase_Type_I"/>
    <property type="match status" value="1"/>
</dbReference>
<dbReference type="SFLD" id="SFLDG01020">
    <property type="entry name" value="Terpene_Cyclase_Like_2"/>
    <property type="match status" value="1"/>
</dbReference>
<reference evidence="2 3" key="1">
    <citation type="submission" date="2022-10" db="EMBL/GenBank/DDBJ databases">
        <title>Chitinophaga nivalis PC15 sp. nov., isolated from Pyeongchang county, South Korea.</title>
        <authorList>
            <person name="Trinh H.N."/>
        </authorList>
    </citation>
    <scope>NUCLEOTIDE SEQUENCE [LARGE SCALE GENOMIC DNA]</scope>
    <source>
        <strain evidence="2 3">PC14</strain>
    </source>
</reference>
<evidence type="ECO:0000313" key="3">
    <source>
        <dbReference type="Proteomes" id="UP001207742"/>
    </source>
</evidence>
<comment type="caution">
    <text evidence="2">The sequence shown here is derived from an EMBL/GenBank/DDBJ whole genome shotgun (WGS) entry which is preliminary data.</text>
</comment>
<evidence type="ECO:0000313" key="2">
    <source>
        <dbReference type="EMBL" id="MCW3484069.1"/>
    </source>
</evidence>
<dbReference type="Proteomes" id="UP001207742">
    <property type="component" value="Unassembled WGS sequence"/>
</dbReference>
<evidence type="ECO:0000256" key="1">
    <source>
        <dbReference type="RuleBase" id="RU366034"/>
    </source>
</evidence>